<dbReference type="InterPro" id="IPR050815">
    <property type="entry name" value="TF_fung"/>
</dbReference>
<feature type="region of interest" description="Disordered" evidence="6">
    <location>
        <begin position="306"/>
        <end position="325"/>
    </location>
</feature>
<dbReference type="InterPro" id="IPR001138">
    <property type="entry name" value="Zn2Cys6_DnaBD"/>
</dbReference>
<feature type="compositionally biased region" description="Pro residues" evidence="6">
    <location>
        <begin position="45"/>
        <end position="56"/>
    </location>
</feature>
<gene>
    <name evidence="8" type="ORF">H4R26_000504</name>
</gene>
<dbReference type="PRINTS" id="PR00755">
    <property type="entry name" value="AFLATOXINBRP"/>
</dbReference>
<dbReference type="PROSITE" id="PS50048">
    <property type="entry name" value="ZN2_CY6_FUNGAL_2"/>
    <property type="match status" value="1"/>
</dbReference>
<feature type="compositionally biased region" description="Low complexity" evidence="6">
    <location>
        <begin position="253"/>
        <end position="268"/>
    </location>
</feature>
<feature type="region of interest" description="Disordered" evidence="6">
    <location>
        <begin position="1"/>
        <end position="68"/>
    </location>
</feature>
<evidence type="ECO:0000256" key="4">
    <source>
        <dbReference type="ARBA" id="ARBA00023163"/>
    </source>
</evidence>
<evidence type="ECO:0000313" key="8">
    <source>
        <dbReference type="EMBL" id="KAJ2007921.1"/>
    </source>
</evidence>
<reference evidence="8" key="1">
    <citation type="submission" date="2022-07" db="EMBL/GenBank/DDBJ databases">
        <title>Phylogenomic reconstructions and comparative analyses of Kickxellomycotina fungi.</title>
        <authorList>
            <person name="Reynolds N.K."/>
            <person name="Stajich J.E."/>
            <person name="Barry K."/>
            <person name="Grigoriev I.V."/>
            <person name="Crous P."/>
            <person name="Smith M.E."/>
        </authorList>
    </citation>
    <scope>NUCLEOTIDE SEQUENCE</scope>
    <source>
        <strain evidence="8">IMI 214461</strain>
    </source>
</reference>
<accession>A0A9W8BK27</accession>
<feature type="region of interest" description="Disordered" evidence="6">
    <location>
        <begin position="378"/>
        <end position="404"/>
    </location>
</feature>
<dbReference type="PANTHER" id="PTHR47338">
    <property type="entry name" value="ZN(II)2CYS6 TRANSCRIPTION FACTOR (EUROFUNG)-RELATED"/>
    <property type="match status" value="1"/>
</dbReference>
<feature type="region of interest" description="Disordered" evidence="6">
    <location>
        <begin position="239"/>
        <end position="272"/>
    </location>
</feature>
<dbReference type="SUPFAM" id="SSF57701">
    <property type="entry name" value="Zn2/Cys6 DNA-binding domain"/>
    <property type="match status" value="1"/>
</dbReference>
<evidence type="ECO:0000256" key="5">
    <source>
        <dbReference type="ARBA" id="ARBA00023242"/>
    </source>
</evidence>
<dbReference type="SMART" id="SM00066">
    <property type="entry name" value="GAL4"/>
    <property type="match status" value="1"/>
</dbReference>
<feature type="domain" description="Zn(2)-C6 fungal-type" evidence="7">
    <location>
        <begin position="342"/>
        <end position="372"/>
    </location>
</feature>
<dbReference type="Pfam" id="PF00172">
    <property type="entry name" value="Zn_clus"/>
    <property type="match status" value="1"/>
</dbReference>
<keyword evidence="3" id="KW-0805">Transcription regulation</keyword>
<dbReference type="EMBL" id="JANBQF010000015">
    <property type="protein sequence ID" value="KAJ2007921.1"/>
    <property type="molecule type" value="Genomic_DNA"/>
</dbReference>
<sequence length="1413" mass="151251">MSSAGERARADPAAASADDLQTPQMLLLESLESPFPCHPPEWRQQPPPPYPPPPRQSPAYGAGRIDSCAAPLEEPAQPLLAAAAAGNADMPGLALPLFDQSWLPAAAAAGSSALIRAHHQAQAAGTAEASSGGGARQPFRITSLTEQHGSPHLPSSLLYSSPAVPQPPALFPTYSLYLPGAAVAAAAPAVTPCPSRQQSNSWVNSRGPYYHSWYRAPNPPPAHQFNPLHALAEPWCASASTAGSGPPLDSEMSVSSSASTTAGAAPPAYSQLSRPGHSVYSTGISSAANAEPLQATYLAPGTMTVVPTDSKTEASSESPRATSSSSTAAALAAAAANRVTQACASCRRKKVRCDGSVPSCANCVSRNIECEYLAQRRRGRPPKVQTPRRPSMPYYARASSSSSLSLPTSTGVAATSAAAAAAAFAAAALASIKPSQTHATRGSPVSTAFGTTQAPLTFSVNGSLASAPATAPATAPSFFGQWHSAADSTSATAVATQISSAGIHVSTPSASVPFFQQPITYSGTDRSMALFVAAATTACNDRPLLQHNLQPHQPAPIPFRLTTRAADTALHVASGSEPNQLQPSPGQHRPPFLIHAGVPPASLPPSVGVAMQSPRHYIFSQPSDPPAVSTSRILDMGAINAPQGLFSGYVGSAATEVHGSDYFGTFPASARSAVDDAGAIHNIAFPLASTGVHQLTSEQGAQLADFSGLELTPLGQPTGNYGSARRPGTTESDALSLSLDNVAMAMTQPNADASSVQSSLDHLFYVTKNIAGFGHDASAPASVTVKSEGEPPPLPAKAVAEFECGRIHESLLLLERRRELAGRALHAYFSYIHHQCPIIHRPTFLRMVSDGTVNHFVWFALRALAARTLLHARVVSEFEVVAEEDYFAGKAREALSSELTKPSIEVVQGLALLSLYIFGTARWQEASMYWCKATRLAQLMECHVIDAPTRTIATKMHFGIFEPSKRGTTHHDDLALIPGDFSGHHVPLAQALTPLEAELRRRLWWILFTNERFCAIAERLPTMVNEARMFVHFPCSPGEWDRAEFEYQPPSRVPLYLREGCARTGPSVLPALMLGPEMTRRKADNLYMMCEIEYGFAMSHLVAFLADMGALFRPSSPYGNDYVPMFSQMAWTARMAALRANVERVERIFDGVRQDILRRLAAPPTNTWAPPPASAHPHPHSPPVGDAPTAVEIPHLHQLAMLVLYSVLNIHLYRMVFQIHYELSSSLPTVSEGRRQEDSDLMAAFDQYVKDLWQRTTSAAQHVSHILRGDHPGVPHWVLSLAGITRPAAVDAGGAADDRTPALDSASCAANDGSRRLRTVFQDRIRAQEARLHDLALSVFASFRRTLPYALLLAAKVHIDNIEWWTKEKHDDNMARAYLDLSGIVRFLETHQVAFSSTNYVSLVKGMMREDIA</sequence>
<evidence type="ECO:0000259" key="7">
    <source>
        <dbReference type="PROSITE" id="PS50048"/>
    </source>
</evidence>
<comment type="caution">
    <text evidence="8">The sequence shown here is derived from an EMBL/GenBank/DDBJ whole genome shotgun (WGS) entry which is preliminary data.</text>
</comment>
<dbReference type="GO" id="GO:0005634">
    <property type="term" value="C:nucleus"/>
    <property type="evidence" value="ECO:0007669"/>
    <property type="project" value="UniProtKB-SubCell"/>
</dbReference>
<dbReference type="InterPro" id="IPR036864">
    <property type="entry name" value="Zn2-C6_fun-type_DNA-bd_sf"/>
</dbReference>
<evidence type="ECO:0000256" key="2">
    <source>
        <dbReference type="ARBA" id="ARBA00022723"/>
    </source>
</evidence>
<evidence type="ECO:0000313" key="9">
    <source>
        <dbReference type="Proteomes" id="UP001150907"/>
    </source>
</evidence>
<dbReference type="Proteomes" id="UP001150907">
    <property type="component" value="Unassembled WGS sequence"/>
</dbReference>
<name>A0A9W8BK27_9FUNG</name>
<dbReference type="SMART" id="SM00906">
    <property type="entry name" value="Fungal_trans"/>
    <property type="match status" value="1"/>
</dbReference>
<keyword evidence="9" id="KW-1185">Reference proteome</keyword>
<dbReference type="Gene3D" id="4.10.240.10">
    <property type="entry name" value="Zn(2)-C6 fungal-type DNA-binding domain"/>
    <property type="match status" value="1"/>
</dbReference>
<feature type="compositionally biased region" description="Basic and acidic residues" evidence="6">
    <location>
        <begin position="1"/>
        <end position="10"/>
    </location>
</feature>
<feature type="compositionally biased region" description="Low complexity" evidence="6">
    <location>
        <begin position="315"/>
        <end position="325"/>
    </location>
</feature>
<organism evidence="8 9">
    <name type="scientific">Coemansia thaxteri</name>
    <dbReference type="NCBI Taxonomy" id="2663907"/>
    <lineage>
        <taxon>Eukaryota</taxon>
        <taxon>Fungi</taxon>
        <taxon>Fungi incertae sedis</taxon>
        <taxon>Zoopagomycota</taxon>
        <taxon>Kickxellomycotina</taxon>
        <taxon>Kickxellomycetes</taxon>
        <taxon>Kickxellales</taxon>
        <taxon>Kickxellaceae</taxon>
        <taxon>Coemansia</taxon>
    </lineage>
</organism>
<comment type="subcellular location">
    <subcellularLocation>
        <location evidence="1">Nucleus</location>
    </subcellularLocation>
</comment>
<dbReference type="GO" id="GO:0006351">
    <property type="term" value="P:DNA-templated transcription"/>
    <property type="evidence" value="ECO:0007669"/>
    <property type="project" value="InterPro"/>
</dbReference>
<dbReference type="PANTHER" id="PTHR47338:SF5">
    <property type="entry name" value="ZN(II)2CYS6 TRANSCRIPTION FACTOR (EUROFUNG)"/>
    <property type="match status" value="1"/>
</dbReference>
<evidence type="ECO:0000256" key="3">
    <source>
        <dbReference type="ARBA" id="ARBA00023015"/>
    </source>
</evidence>
<dbReference type="PROSITE" id="PS00463">
    <property type="entry name" value="ZN2_CY6_FUNGAL_1"/>
    <property type="match status" value="1"/>
</dbReference>
<dbReference type="OrthoDB" id="2123952at2759"/>
<dbReference type="CDD" id="cd00067">
    <property type="entry name" value="GAL4"/>
    <property type="match status" value="1"/>
</dbReference>
<keyword evidence="2" id="KW-0479">Metal-binding</keyword>
<evidence type="ECO:0000256" key="1">
    <source>
        <dbReference type="ARBA" id="ARBA00004123"/>
    </source>
</evidence>
<dbReference type="GO" id="GO:0000981">
    <property type="term" value="F:DNA-binding transcription factor activity, RNA polymerase II-specific"/>
    <property type="evidence" value="ECO:0007669"/>
    <property type="project" value="InterPro"/>
</dbReference>
<keyword evidence="4" id="KW-0804">Transcription</keyword>
<evidence type="ECO:0000256" key="6">
    <source>
        <dbReference type="SAM" id="MobiDB-lite"/>
    </source>
</evidence>
<dbReference type="Pfam" id="PF04082">
    <property type="entry name" value="Fungal_trans"/>
    <property type="match status" value="1"/>
</dbReference>
<dbReference type="GO" id="GO:0003677">
    <property type="term" value="F:DNA binding"/>
    <property type="evidence" value="ECO:0007669"/>
    <property type="project" value="InterPro"/>
</dbReference>
<proteinExistence type="predicted"/>
<dbReference type="CDD" id="cd12148">
    <property type="entry name" value="fungal_TF_MHR"/>
    <property type="match status" value="1"/>
</dbReference>
<dbReference type="InterPro" id="IPR007219">
    <property type="entry name" value="XnlR_reg_dom"/>
</dbReference>
<protein>
    <recommendedName>
        <fullName evidence="7">Zn(2)-C6 fungal-type domain-containing protein</fullName>
    </recommendedName>
</protein>
<dbReference type="GO" id="GO:0008270">
    <property type="term" value="F:zinc ion binding"/>
    <property type="evidence" value="ECO:0007669"/>
    <property type="project" value="InterPro"/>
</dbReference>
<keyword evidence="5" id="KW-0539">Nucleus</keyword>